<evidence type="ECO:0000256" key="1">
    <source>
        <dbReference type="SAM" id="MobiDB-lite"/>
    </source>
</evidence>
<comment type="caution">
    <text evidence="2">The sequence shown here is derived from an EMBL/GenBank/DDBJ whole genome shotgun (WGS) entry which is preliminary data.</text>
</comment>
<reference evidence="2 3" key="1">
    <citation type="journal article" date="2022" name="bioRxiv">
        <title>Genomics of Preaxostyla Flagellates Illuminates Evolutionary Transitions and the Path Towards Mitochondrial Loss.</title>
        <authorList>
            <person name="Novak L.V.F."/>
            <person name="Treitli S.C."/>
            <person name="Pyrih J."/>
            <person name="Halakuc P."/>
            <person name="Pipaliya S.V."/>
            <person name="Vacek V."/>
            <person name="Brzon O."/>
            <person name="Soukal P."/>
            <person name="Eme L."/>
            <person name="Dacks J.B."/>
            <person name="Karnkowska A."/>
            <person name="Elias M."/>
            <person name="Hampl V."/>
        </authorList>
    </citation>
    <scope>NUCLEOTIDE SEQUENCE [LARGE SCALE GENOMIC DNA]</scope>
    <source>
        <strain evidence="2">NAU3</strain>
        <tissue evidence="2">Gut</tissue>
    </source>
</reference>
<proteinExistence type="predicted"/>
<name>A0ABQ9WQ35_9EUKA</name>
<accession>A0ABQ9WQ35</accession>
<evidence type="ECO:0000313" key="2">
    <source>
        <dbReference type="EMBL" id="KAK2941597.1"/>
    </source>
</evidence>
<organism evidence="2 3">
    <name type="scientific">Blattamonas nauphoetae</name>
    <dbReference type="NCBI Taxonomy" id="2049346"/>
    <lineage>
        <taxon>Eukaryota</taxon>
        <taxon>Metamonada</taxon>
        <taxon>Preaxostyla</taxon>
        <taxon>Oxymonadida</taxon>
        <taxon>Blattamonas</taxon>
    </lineage>
</organism>
<evidence type="ECO:0000313" key="3">
    <source>
        <dbReference type="Proteomes" id="UP001281761"/>
    </source>
</evidence>
<sequence>MHTILLRILPLMEKQFENFELVMECVLASTSDAATIDPDDADENPENEHDAIDNEPPLETLMNGRAFIAVENDTYVTVRRS</sequence>
<keyword evidence="3" id="KW-1185">Reference proteome</keyword>
<gene>
    <name evidence="2" type="ORF">BLNAU_23497</name>
</gene>
<dbReference type="EMBL" id="JARBJD010000485">
    <property type="protein sequence ID" value="KAK2941597.1"/>
    <property type="molecule type" value="Genomic_DNA"/>
</dbReference>
<protein>
    <submittedName>
        <fullName evidence="2">Uncharacterized protein</fullName>
    </submittedName>
</protein>
<feature type="region of interest" description="Disordered" evidence="1">
    <location>
        <begin position="33"/>
        <end position="57"/>
    </location>
</feature>
<dbReference type="Proteomes" id="UP001281761">
    <property type="component" value="Unassembled WGS sequence"/>
</dbReference>